<keyword evidence="1" id="KW-0240">DNA-directed RNA polymerase</keyword>
<reference evidence="6" key="1">
    <citation type="submission" date="2023-03" db="EMBL/GenBank/DDBJ databases">
        <title>Mating type loci evolution in Malassezia.</title>
        <authorList>
            <person name="Coelho M.A."/>
        </authorList>
    </citation>
    <scope>NUCLEOTIDE SEQUENCE</scope>
    <source>
        <strain evidence="6">CBS 9431</strain>
    </source>
</reference>
<dbReference type="CDD" id="cd07029">
    <property type="entry name" value="RNAP_I_III_AC19"/>
    <property type="match status" value="1"/>
</dbReference>
<feature type="domain" description="DNA-directed RNA polymerase RBP11-like dimerisation" evidence="5">
    <location>
        <begin position="2"/>
        <end position="69"/>
    </location>
</feature>
<dbReference type="PANTHER" id="PTHR13946:SF28">
    <property type="entry name" value="DNA-DIRECTED RNA POLYMERASES I AND III SUBUNIT RPAC2"/>
    <property type="match status" value="1"/>
</dbReference>
<protein>
    <submittedName>
        <fullName evidence="6">RNA polymerase subunit AC19</fullName>
    </submittedName>
</protein>
<dbReference type="InterPro" id="IPR009025">
    <property type="entry name" value="RBP11-like_dimer"/>
</dbReference>
<dbReference type="AlphaFoldDB" id="A0AAF0F3K3"/>
<dbReference type="GO" id="GO:0006362">
    <property type="term" value="P:transcription elongation by RNA polymerase I"/>
    <property type="evidence" value="ECO:0007669"/>
    <property type="project" value="TreeGrafter"/>
</dbReference>
<dbReference type="InterPro" id="IPR022905">
    <property type="entry name" value="Rpo11-like"/>
</dbReference>
<dbReference type="GO" id="GO:0055029">
    <property type="term" value="C:nuclear DNA-directed RNA polymerase complex"/>
    <property type="evidence" value="ECO:0007669"/>
    <property type="project" value="UniProtKB-ARBA"/>
</dbReference>
<dbReference type="HAMAP" id="MF_00261">
    <property type="entry name" value="RNApol_arch_Rpo11"/>
    <property type="match status" value="1"/>
</dbReference>
<evidence type="ECO:0000256" key="2">
    <source>
        <dbReference type="ARBA" id="ARBA00023163"/>
    </source>
</evidence>
<evidence type="ECO:0000259" key="5">
    <source>
        <dbReference type="Pfam" id="PF13656"/>
    </source>
</evidence>
<dbReference type="InterPro" id="IPR036603">
    <property type="entry name" value="RBP11-like"/>
</dbReference>
<dbReference type="GO" id="GO:0003899">
    <property type="term" value="F:DNA-directed RNA polymerase activity"/>
    <property type="evidence" value="ECO:0007669"/>
    <property type="project" value="InterPro"/>
</dbReference>
<dbReference type="EMBL" id="CP119960">
    <property type="protein sequence ID" value="WFD39334.1"/>
    <property type="molecule type" value="Genomic_DNA"/>
</dbReference>
<dbReference type="PANTHER" id="PTHR13946">
    <property type="entry name" value="DNA-DIRECTED RNA POLYMERASE I,II,III"/>
    <property type="match status" value="1"/>
</dbReference>
<dbReference type="RefSeq" id="XP_060122231.1">
    <property type="nucleotide sequence ID" value="XM_060266248.1"/>
</dbReference>
<dbReference type="Pfam" id="PF13656">
    <property type="entry name" value="RNA_pol_L_2"/>
    <property type="match status" value="1"/>
</dbReference>
<dbReference type="GO" id="GO:0046983">
    <property type="term" value="F:protein dimerization activity"/>
    <property type="evidence" value="ECO:0007669"/>
    <property type="project" value="InterPro"/>
</dbReference>
<evidence type="ECO:0000256" key="1">
    <source>
        <dbReference type="ARBA" id="ARBA00022478"/>
    </source>
</evidence>
<evidence type="ECO:0000256" key="3">
    <source>
        <dbReference type="ARBA" id="ARBA00025751"/>
    </source>
</evidence>
<comment type="similarity">
    <text evidence="3">Belongs to the archaeal Rpo11/eukaryotic RPB11/RPC19 RNA polymerase subunit family.</text>
</comment>
<dbReference type="Proteomes" id="UP001217754">
    <property type="component" value="Chromosome 3"/>
</dbReference>
<dbReference type="GO" id="GO:0005666">
    <property type="term" value="C:RNA polymerase III complex"/>
    <property type="evidence" value="ECO:0007669"/>
    <property type="project" value="TreeGrafter"/>
</dbReference>
<keyword evidence="2" id="KW-0804">Transcription</keyword>
<dbReference type="GO" id="GO:0006383">
    <property type="term" value="P:transcription by RNA polymerase III"/>
    <property type="evidence" value="ECO:0007669"/>
    <property type="project" value="TreeGrafter"/>
</dbReference>
<feature type="region of interest" description="Disordered" evidence="4">
    <location>
        <begin position="75"/>
        <end position="98"/>
    </location>
</feature>
<dbReference type="Gene3D" id="3.30.1360.10">
    <property type="entry name" value="RNA polymerase, RBP11-like subunit"/>
    <property type="match status" value="1"/>
</dbReference>
<organism evidence="6 7">
    <name type="scientific">Malassezia japonica</name>
    <dbReference type="NCBI Taxonomy" id="223818"/>
    <lineage>
        <taxon>Eukaryota</taxon>
        <taxon>Fungi</taxon>
        <taxon>Dikarya</taxon>
        <taxon>Basidiomycota</taxon>
        <taxon>Ustilaginomycotina</taxon>
        <taxon>Malasseziomycetes</taxon>
        <taxon>Malasseziales</taxon>
        <taxon>Malasseziaceae</taxon>
        <taxon>Malassezia</taxon>
    </lineage>
</organism>
<dbReference type="GO" id="GO:0005736">
    <property type="term" value="C:RNA polymerase I complex"/>
    <property type="evidence" value="ECO:0007669"/>
    <property type="project" value="TreeGrafter"/>
</dbReference>
<proteinExistence type="inferred from homology"/>
<sequence length="98" mass="11191">MDEDHTLGNALRYMLMKDPRVEFCGYTIPHPSESKIHMRIQMYENTTTAVEAFTDAIANLDHVFDTIQDRYTKSLDSGEVQKEAVPPPSISRRPEFSG</sequence>
<keyword evidence="7" id="KW-1185">Reference proteome</keyword>
<accession>A0AAF0F3K3</accession>
<dbReference type="InterPro" id="IPR033898">
    <property type="entry name" value="RNAP_AC19"/>
</dbReference>
<evidence type="ECO:0000256" key="4">
    <source>
        <dbReference type="SAM" id="MobiDB-lite"/>
    </source>
</evidence>
<evidence type="ECO:0000313" key="6">
    <source>
        <dbReference type="EMBL" id="WFD39334.1"/>
    </source>
</evidence>
<evidence type="ECO:0000313" key="7">
    <source>
        <dbReference type="Proteomes" id="UP001217754"/>
    </source>
</evidence>
<dbReference type="SUPFAM" id="SSF55257">
    <property type="entry name" value="RBP11-like subunits of RNA polymerase"/>
    <property type="match status" value="1"/>
</dbReference>
<gene>
    <name evidence="6" type="primary">RPC19</name>
    <name evidence="6" type="ORF">MJAP1_002306</name>
</gene>
<name>A0AAF0F3K3_9BASI</name>
<dbReference type="GeneID" id="85225957"/>